<comment type="caution">
    <text evidence="3">The sequence shown here is derived from an EMBL/GenBank/DDBJ whole genome shotgun (WGS) entry which is preliminary data.</text>
</comment>
<keyword evidence="4" id="KW-1185">Reference proteome</keyword>
<dbReference type="CDD" id="cd07010">
    <property type="entry name" value="cupin_PMI_type_I_N_bac"/>
    <property type="match status" value="1"/>
</dbReference>
<dbReference type="InterPro" id="IPR011051">
    <property type="entry name" value="RmlC_Cupin_sf"/>
</dbReference>
<name>A0A840Z161_9SPHN</name>
<proteinExistence type="predicted"/>
<dbReference type="PANTHER" id="PTHR42742:SF3">
    <property type="entry name" value="FRUCTOKINASE"/>
    <property type="match status" value="1"/>
</dbReference>
<evidence type="ECO:0000256" key="1">
    <source>
        <dbReference type="ARBA" id="ARBA00022723"/>
    </source>
</evidence>
<dbReference type="GO" id="GO:0046872">
    <property type="term" value="F:metal ion binding"/>
    <property type="evidence" value="ECO:0007669"/>
    <property type="project" value="UniProtKB-KW"/>
</dbReference>
<reference evidence="3 4" key="1">
    <citation type="submission" date="2020-08" db="EMBL/GenBank/DDBJ databases">
        <title>Genomic Encyclopedia of Type Strains, Phase IV (KMG-IV): sequencing the most valuable type-strain genomes for metagenomic binning, comparative biology and taxonomic classification.</title>
        <authorList>
            <person name="Goeker M."/>
        </authorList>
    </citation>
    <scope>NUCLEOTIDE SEQUENCE [LARGE SCALE GENOMIC DNA]</scope>
    <source>
        <strain evidence="3 4">DSM 27203</strain>
    </source>
</reference>
<evidence type="ECO:0000313" key="4">
    <source>
        <dbReference type="Proteomes" id="UP000554342"/>
    </source>
</evidence>
<dbReference type="Proteomes" id="UP000554342">
    <property type="component" value="Unassembled WGS sequence"/>
</dbReference>
<dbReference type="GO" id="GO:0004476">
    <property type="term" value="F:mannose-6-phosphate isomerase activity"/>
    <property type="evidence" value="ECO:0007669"/>
    <property type="project" value="UniProtKB-EC"/>
</dbReference>
<gene>
    <name evidence="3" type="ORF">FHR23_002397</name>
</gene>
<dbReference type="InterPro" id="IPR014710">
    <property type="entry name" value="RmlC-like_jellyroll"/>
</dbReference>
<evidence type="ECO:0000313" key="3">
    <source>
        <dbReference type="EMBL" id="MBB5719456.1"/>
    </source>
</evidence>
<keyword evidence="2" id="KW-0862">Zinc</keyword>
<protein>
    <submittedName>
        <fullName evidence="3">Mannose-6-phosphate isomerase</fullName>
        <ecNumber evidence="3">5.3.1.8</ecNumber>
    </submittedName>
</protein>
<sequence>MTATLLTTYRVEKPWGRHQLWPGFAAPEAGSAPVGEIWFQEPGEATQELLVKYLFTSQKLSVQVHPDDDAARAAGYPWGKDEAWLILDAAPDSTIALGTLTPMTSEELRAAALDGSIEHKLDWKPVRAGDFIYSPAGTVHAIGAGITLIEIQQNVDLTYRLYDYGRPRELHLDAGVAVSDPRPFTPAPSPGKIAPGRTLLCEGPKFVVERWAGGKRRIALPDAMTGWLVPVRGAGTLGGIPWKGGECLSVTGTTILHADAGSDLLFAYPGNTRLPG</sequence>
<dbReference type="AlphaFoldDB" id="A0A840Z161"/>
<dbReference type="RefSeq" id="WP_184004209.1">
    <property type="nucleotide sequence ID" value="NZ_BAABIF010000001.1"/>
</dbReference>
<dbReference type="InterPro" id="IPR051804">
    <property type="entry name" value="Carb_Metab_Reg_Kinase/Isom"/>
</dbReference>
<dbReference type="EC" id="5.3.1.8" evidence="3"/>
<evidence type="ECO:0000256" key="2">
    <source>
        <dbReference type="ARBA" id="ARBA00022833"/>
    </source>
</evidence>
<accession>A0A840Z161</accession>
<dbReference type="PANTHER" id="PTHR42742">
    <property type="entry name" value="TRANSCRIPTIONAL REPRESSOR MPRA"/>
    <property type="match status" value="1"/>
</dbReference>
<organism evidence="3 4">
    <name type="scientific">Stakelama sediminis</name>
    <dbReference type="NCBI Taxonomy" id="463200"/>
    <lineage>
        <taxon>Bacteria</taxon>
        <taxon>Pseudomonadati</taxon>
        <taxon>Pseudomonadota</taxon>
        <taxon>Alphaproteobacteria</taxon>
        <taxon>Sphingomonadales</taxon>
        <taxon>Sphingomonadaceae</taxon>
        <taxon>Stakelama</taxon>
    </lineage>
</organism>
<dbReference type="Gene3D" id="2.60.120.10">
    <property type="entry name" value="Jelly Rolls"/>
    <property type="match status" value="1"/>
</dbReference>
<keyword evidence="3" id="KW-0413">Isomerase</keyword>
<dbReference type="SUPFAM" id="SSF51182">
    <property type="entry name" value="RmlC-like cupins"/>
    <property type="match status" value="1"/>
</dbReference>
<dbReference type="EMBL" id="JACIJI010000004">
    <property type="protein sequence ID" value="MBB5719456.1"/>
    <property type="molecule type" value="Genomic_DNA"/>
</dbReference>
<keyword evidence="1" id="KW-0479">Metal-binding</keyword>